<feature type="region of interest" description="Disordered" evidence="8">
    <location>
        <begin position="1"/>
        <end position="21"/>
    </location>
</feature>
<evidence type="ECO:0000256" key="7">
    <source>
        <dbReference type="SAM" id="Coils"/>
    </source>
</evidence>
<evidence type="ECO:0000256" key="4">
    <source>
        <dbReference type="ARBA" id="ARBA00022833"/>
    </source>
</evidence>
<dbReference type="SUPFAM" id="SSF57716">
    <property type="entry name" value="Glucocorticoid receptor-like (DNA-binding domain)"/>
    <property type="match status" value="1"/>
</dbReference>
<comment type="caution">
    <text evidence="10">The sequence shown here is derived from an EMBL/GenBank/DDBJ whole genome shotgun (WGS) entry which is preliminary data.</text>
</comment>
<evidence type="ECO:0000256" key="6">
    <source>
        <dbReference type="PROSITE-ProRule" id="PRU00309"/>
    </source>
</evidence>
<evidence type="ECO:0000256" key="5">
    <source>
        <dbReference type="ARBA" id="ARBA00023125"/>
    </source>
</evidence>
<keyword evidence="3 6" id="KW-0863">Zinc-finger</keyword>
<keyword evidence="4" id="KW-0862">Zinc</keyword>
<keyword evidence="2" id="KW-0479">Metal-binding</keyword>
<dbReference type="PROSITE" id="PS50950">
    <property type="entry name" value="ZF_THAP"/>
    <property type="match status" value="1"/>
</dbReference>
<evidence type="ECO:0000256" key="2">
    <source>
        <dbReference type="ARBA" id="ARBA00022723"/>
    </source>
</evidence>
<protein>
    <recommendedName>
        <fullName evidence="9">THAP-type domain-containing protein</fullName>
    </recommendedName>
</protein>
<evidence type="ECO:0000256" key="1">
    <source>
        <dbReference type="ARBA" id="ARBA00001968"/>
    </source>
</evidence>
<dbReference type="InterPro" id="IPR006612">
    <property type="entry name" value="THAP_Znf"/>
</dbReference>
<name>A0ABN8SWK5_9CNID</name>
<feature type="coiled-coil region" evidence="7">
    <location>
        <begin position="243"/>
        <end position="270"/>
    </location>
</feature>
<dbReference type="SMART" id="SM00980">
    <property type="entry name" value="THAP"/>
    <property type="match status" value="1"/>
</dbReference>
<dbReference type="Gene3D" id="6.20.210.20">
    <property type="entry name" value="THAP domain"/>
    <property type="match status" value="1"/>
</dbReference>
<comment type="cofactor">
    <cofactor evidence="1">
        <name>a divalent metal cation</name>
        <dbReference type="ChEBI" id="CHEBI:60240"/>
    </cofactor>
</comment>
<evidence type="ECO:0000259" key="9">
    <source>
        <dbReference type="PROSITE" id="PS50950"/>
    </source>
</evidence>
<keyword evidence="11" id="KW-1185">Reference proteome</keyword>
<dbReference type="Pfam" id="PF13359">
    <property type="entry name" value="DDE_Tnp_4"/>
    <property type="match status" value="1"/>
</dbReference>
<dbReference type="InterPro" id="IPR027805">
    <property type="entry name" value="Transposase_HTH_dom"/>
</dbReference>
<organism evidence="10 11">
    <name type="scientific">Porites evermanni</name>
    <dbReference type="NCBI Taxonomy" id="104178"/>
    <lineage>
        <taxon>Eukaryota</taxon>
        <taxon>Metazoa</taxon>
        <taxon>Cnidaria</taxon>
        <taxon>Anthozoa</taxon>
        <taxon>Hexacorallia</taxon>
        <taxon>Scleractinia</taxon>
        <taxon>Fungiina</taxon>
        <taxon>Poritidae</taxon>
        <taxon>Porites</taxon>
    </lineage>
</organism>
<evidence type="ECO:0000256" key="3">
    <source>
        <dbReference type="ARBA" id="ARBA00022771"/>
    </source>
</evidence>
<reference evidence="10 11" key="1">
    <citation type="submission" date="2022-05" db="EMBL/GenBank/DDBJ databases">
        <authorList>
            <consortium name="Genoscope - CEA"/>
            <person name="William W."/>
        </authorList>
    </citation>
    <scope>NUCLEOTIDE SEQUENCE [LARGE SCALE GENOMIC DNA]</scope>
</reference>
<dbReference type="PANTHER" id="PTHR23080:SF142">
    <property type="entry name" value="SI:CH211-69L10.4"/>
    <property type="match status" value="1"/>
</dbReference>
<evidence type="ECO:0000313" key="11">
    <source>
        <dbReference type="Proteomes" id="UP001159427"/>
    </source>
</evidence>
<keyword evidence="7" id="KW-0175">Coiled coil</keyword>
<dbReference type="Pfam" id="PF13613">
    <property type="entry name" value="HTH_Tnp_4"/>
    <property type="match status" value="1"/>
</dbReference>
<accession>A0ABN8SWK5</accession>
<dbReference type="Pfam" id="PF05485">
    <property type="entry name" value="THAP"/>
    <property type="match status" value="1"/>
</dbReference>
<evidence type="ECO:0000256" key="8">
    <source>
        <dbReference type="SAM" id="MobiDB-lite"/>
    </source>
</evidence>
<evidence type="ECO:0000313" key="10">
    <source>
        <dbReference type="EMBL" id="CAH3194717.1"/>
    </source>
</evidence>
<feature type="domain" description="THAP-type" evidence="9">
    <location>
        <begin position="19"/>
        <end position="108"/>
    </location>
</feature>
<dbReference type="InterPro" id="IPR038441">
    <property type="entry name" value="THAP_Znf_sf"/>
</dbReference>
<dbReference type="InterPro" id="IPR027806">
    <property type="entry name" value="HARBI1_dom"/>
</dbReference>
<sequence>MDQKKDRKKRKEEGNRRRRGKECAAAECSSFEYNSDGSRSGLHFFKFPTKNPAKARWCNLIKRQDRRDGFRVCENTVICEKHFRKHDIIKGVGGVRCRLRKGVEPSIFHWLSVSPLPARKPPKDRSTYKCTSSTTEERAEKDVNFKPSSCPSGAEEKAEMSCMDKDADFGTICPLGEVEFTCSNSSTEEGEIGSEVVFTKHTEDKSTQTCFSFTSGVGDHTYAFSFGDITDINKLTQSIHEQLEVKEEILVNLQKKVGQLQKEIDEYKQRQFTLEKFKDDNSAIQFYTGFPNYKALVAFPNYLQPKVAKLQYWGPKNVPDSRPYQGEGKKKPGPKRQLSSLTELFIVLVRLKVGLFVRDIADRFGISVASFSKIFCTWINFLYLELHQLFPSPSQEALRRNMPRQFALYPTTHAIIDCSEVFVEVPFSMLAQSQTWSNYKHHNTFKVLVGISPNGQVIFVSKLWGGRVSDRFITEKSGFLQYLKPGDNVMADRGFEITSILPPGVGLNRPPFKGSRAQLTAEEVTETIHIASVRIHVERAIGRIKNYHILDGTLPLTLAHIADQIFSVCAYLTNFLPPLLPPA</sequence>
<feature type="compositionally biased region" description="Basic and acidic residues" evidence="8">
    <location>
        <begin position="1"/>
        <end position="15"/>
    </location>
</feature>
<gene>
    <name evidence="10" type="ORF">PEVE_00028444</name>
</gene>
<dbReference type="EMBL" id="CALNXI010003948">
    <property type="protein sequence ID" value="CAH3194717.1"/>
    <property type="molecule type" value="Genomic_DNA"/>
</dbReference>
<keyword evidence="5 6" id="KW-0238">DNA-binding</keyword>
<dbReference type="Proteomes" id="UP001159427">
    <property type="component" value="Unassembled WGS sequence"/>
</dbReference>
<proteinExistence type="predicted"/>
<dbReference type="PANTHER" id="PTHR23080">
    <property type="entry name" value="THAP DOMAIN PROTEIN"/>
    <property type="match status" value="1"/>
</dbReference>